<protein>
    <submittedName>
        <fullName evidence="4">Helix-turn-helix domain-containing protein</fullName>
    </submittedName>
</protein>
<evidence type="ECO:0000256" key="1">
    <source>
        <dbReference type="ARBA" id="ARBA00023125"/>
    </source>
</evidence>
<dbReference type="EMBL" id="JAHUZB010000009">
    <property type="protein sequence ID" value="MBV7392273.1"/>
    <property type="molecule type" value="Genomic_DNA"/>
</dbReference>
<dbReference type="PROSITE" id="PS51755">
    <property type="entry name" value="OMPR_PHOB"/>
    <property type="match status" value="1"/>
</dbReference>
<dbReference type="InterPro" id="IPR001867">
    <property type="entry name" value="OmpR/PhoB-type_DNA-bd"/>
</dbReference>
<accession>A0ABS6THA3</accession>
<sequence length="213" mass="24319">MCRVLFLTKSISVEIELEEKIRHLGHEVLCSTTLLNTIKKHALPKSFLETFQIVVLSETLTNQETKVILEDIGLSSLGIIQLKDGPLTEDDHQEKKVTYMSPRVSLTELREALSHYDSPEKMGRYAETLEDVVDRLGLSKRERTLLNILADTPGTPFSRADLCQKIWNKELSLSTKCQLSNLVKRIKDKLEENELDHLKIMTVRNVGYMLKVA</sequence>
<feature type="DNA-binding region" description="OmpR/PhoB-type" evidence="2">
    <location>
        <begin position="95"/>
        <end position="212"/>
    </location>
</feature>
<evidence type="ECO:0000313" key="5">
    <source>
        <dbReference type="Proteomes" id="UP000774130"/>
    </source>
</evidence>
<dbReference type="SMART" id="SM00862">
    <property type="entry name" value="Trans_reg_C"/>
    <property type="match status" value="1"/>
</dbReference>
<proteinExistence type="predicted"/>
<dbReference type="Pfam" id="PF00486">
    <property type="entry name" value="Trans_reg_C"/>
    <property type="match status" value="1"/>
</dbReference>
<dbReference type="RefSeq" id="WP_218327485.1">
    <property type="nucleotide sequence ID" value="NZ_JAHUZB010000009.1"/>
</dbReference>
<dbReference type="CDD" id="cd00383">
    <property type="entry name" value="trans_reg_C"/>
    <property type="match status" value="1"/>
</dbReference>
<name>A0ABS6THA3_9ENTE</name>
<keyword evidence="5" id="KW-1185">Reference proteome</keyword>
<reference evidence="4 5" key="1">
    <citation type="submission" date="2021-06" db="EMBL/GenBank/DDBJ databases">
        <title>Enterococcus alishanensis sp. nov., a novel lactic acid bacterium isolated from fresh coffee beans.</title>
        <authorList>
            <person name="Chen Y.-S."/>
        </authorList>
    </citation>
    <scope>NUCLEOTIDE SEQUENCE [LARGE SCALE GENOMIC DNA]</scope>
    <source>
        <strain evidence="4 5">ALS3</strain>
    </source>
</reference>
<comment type="caution">
    <text evidence="4">The sequence shown here is derived from an EMBL/GenBank/DDBJ whole genome shotgun (WGS) entry which is preliminary data.</text>
</comment>
<evidence type="ECO:0000259" key="3">
    <source>
        <dbReference type="PROSITE" id="PS51755"/>
    </source>
</evidence>
<organism evidence="4 5">
    <name type="scientific">Enterococcus alishanensis</name>
    <dbReference type="NCBI Taxonomy" id="1303817"/>
    <lineage>
        <taxon>Bacteria</taxon>
        <taxon>Bacillati</taxon>
        <taxon>Bacillota</taxon>
        <taxon>Bacilli</taxon>
        <taxon>Lactobacillales</taxon>
        <taxon>Enterococcaceae</taxon>
        <taxon>Enterococcus</taxon>
    </lineage>
</organism>
<dbReference type="Proteomes" id="UP000774130">
    <property type="component" value="Unassembled WGS sequence"/>
</dbReference>
<gene>
    <name evidence="4" type="ORF">KUA55_16440</name>
</gene>
<feature type="domain" description="OmpR/PhoB-type" evidence="3">
    <location>
        <begin position="95"/>
        <end position="212"/>
    </location>
</feature>
<keyword evidence="1 2" id="KW-0238">DNA-binding</keyword>
<evidence type="ECO:0000313" key="4">
    <source>
        <dbReference type="EMBL" id="MBV7392273.1"/>
    </source>
</evidence>
<evidence type="ECO:0000256" key="2">
    <source>
        <dbReference type="PROSITE-ProRule" id="PRU01091"/>
    </source>
</evidence>